<proteinExistence type="predicted"/>
<dbReference type="InterPro" id="IPR000835">
    <property type="entry name" value="HTH_MarR-typ"/>
</dbReference>
<dbReference type="PANTHER" id="PTHR33164">
    <property type="entry name" value="TRANSCRIPTIONAL REGULATOR, MARR FAMILY"/>
    <property type="match status" value="1"/>
</dbReference>
<feature type="domain" description="HTH marR-type" evidence="1">
    <location>
        <begin position="1"/>
        <end position="147"/>
    </location>
</feature>
<dbReference type="EMBL" id="JAUTIX010000007">
    <property type="protein sequence ID" value="MDP0399900.1"/>
    <property type="molecule type" value="Genomic_DNA"/>
</dbReference>
<evidence type="ECO:0000259" key="1">
    <source>
        <dbReference type="PROSITE" id="PS50995"/>
    </source>
</evidence>
<dbReference type="Gene3D" id="1.10.10.10">
    <property type="entry name" value="Winged helix-like DNA-binding domain superfamily/Winged helix DNA-binding domain"/>
    <property type="match status" value="1"/>
</dbReference>
<dbReference type="Pfam" id="PF12802">
    <property type="entry name" value="MarR_2"/>
    <property type="match status" value="1"/>
</dbReference>
<protein>
    <submittedName>
        <fullName evidence="2">MarR family transcriptional regulator</fullName>
    </submittedName>
</protein>
<comment type="caution">
    <text evidence="2">The sequence shown here is derived from an EMBL/GenBank/DDBJ whole genome shotgun (WGS) entry which is preliminary data.</text>
</comment>
<evidence type="ECO:0000313" key="2">
    <source>
        <dbReference type="EMBL" id="MDP0399900.1"/>
    </source>
</evidence>
<dbReference type="SMART" id="SM00347">
    <property type="entry name" value="HTH_MARR"/>
    <property type="match status" value="1"/>
</dbReference>
<reference evidence="2" key="1">
    <citation type="submission" date="2023-08" db="EMBL/GenBank/DDBJ databases">
        <title>The draft genome of Tsukamurella strandjordii strain 050030.</title>
        <authorList>
            <person name="Zhao F."/>
            <person name="Feng Y."/>
            <person name="Zong Z."/>
        </authorList>
    </citation>
    <scope>NUCLEOTIDE SEQUENCE</scope>
    <source>
        <strain evidence="2">050030</strain>
    </source>
</reference>
<dbReference type="SUPFAM" id="SSF46785">
    <property type="entry name" value="Winged helix' DNA-binding domain"/>
    <property type="match status" value="1"/>
</dbReference>
<dbReference type="PROSITE" id="PS50995">
    <property type="entry name" value="HTH_MARR_2"/>
    <property type="match status" value="1"/>
</dbReference>
<dbReference type="InterPro" id="IPR039422">
    <property type="entry name" value="MarR/SlyA-like"/>
</dbReference>
<sequence length="169" mass="19181">MAEERAGRRQQELVTDRLRDFGVVYREYSRRFAEWLGLHSTDAEALIEILNAEERGAPLSPARLSDRIGLSHPATTALLNRLEQAGHVTRTREQRDRRVVTVRADPRIQTLADEFFTPLGIRVGRVMDGYPSEQLQGMENLLNDLLAVMRIQLDEPITPLDAHAPRATT</sequence>
<dbReference type="AlphaFoldDB" id="A0AA90NJI3"/>
<dbReference type="PANTHER" id="PTHR33164:SF106">
    <property type="entry name" value="TRANSCRIPTIONAL REGULATORY PROTEIN"/>
    <property type="match status" value="1"/>
</dbReference>
<dbReference type="InterPro" id="IPR036390">
    <property type="entry name" value="WH_DNA-bd_sf"/>
</dbReference>
<dbReference type="Proteomes" id="UP001178281">
    <property type="component" value="Unassembled WGS sequence"/>
</dbReference>
<dbReference type="PRINTS" id="PR00598">
    <property type="entry name" value="HTHMARR"/>
</dbReference>
<dbReference type="InterPro" id="IPR036388">
    <property type="entry name" value="WH-like_DNA-bd_sf"/>
</dbReference>
<gene>
    <name evidence="2" type="ORF">Q7X28_18445</name>
</gene>
<dbReference type="RefSeq" id="WP_220657482.1">
    <property type="nucleotide sequence ID" value="NZ_CBCSFC010000047.1"/>
</dbReference>
<keyword evidence="3" id="KW-1185">Reference proteome</keyword>
<name>A0AA90NJI3_9ACTN</name>
<evidence type="ECO:0000313" key="3">
    <source>
        <dbReference type="Proteomes" id="UP001178281"/>
    </source>
</evidence>
<accession>A0AA90NJI3</accession>
<dbReference type="GO" id="GO:0006950">
    <property type="term" value="P:response to stress"/>
    <property type="evidence" value="ECO:0007669"/>
    <property type="project" value="TreeGrafter"/>
</dbReference>
<organism evidence="2 3">
    <name type="scientific">Tsukamurella strandjordii</name>
    <dbReference type="NCBI Taxonomy" id="147577"/>
    <lineage>
        <taxon>Bacteria</taxon>
        <taxon>Bacillati</taxon>
        <taxon>Actinomycetota</taxon>
        <taxon>Actinomycetes</taxon>
        <taxon>Mycobacteriales</taxon>
        <taxon>Tsukamurellaceae</taxon>
        <taxon>Tsukamurella</taxon>
    </lineage>
</organism>
<dbReference type="GO" id="GO:0003700">
    <property type="term" value="F:DNA-binding transcription factor activity"/>
    <property type="evidence" value="ECO:0007669"/>
    <property type="project" value="InterPro"/>
</dbReference>